<organism evidence="2 3">
    <name type="scientific">Aromia moschata</name>
    <dbReference type="NCBI Taxonomy" id="1265417"/>
    <lineage>
        <taxon>Eukaryota</taxon>
        <taxon>Metazoa</taxon>
        <taxon>Ecdysozoa</taxon>
        <taxon>Arthropoda</taxon>
        <taxon>Hexapoda</taxon>
        <taxon>Insecta</taxon>
        <taxon>Pterygota</taxon>
        <taxon>Neoptera</taxon>
        <taxon>Endopterygota</taxon>
        <taxon>Coleoptera</taxon>
        <taxon>Polyphaga</taxon>
        <taxon>Cucujiformia</taxon>
        <taxon>Chrysomeloidea</taxon>
        <taxon>Cerambycidae</taxon>
        <taxon>Cerambycinae</taxon>
        <taxon>Callichromatini</taxon>
        <taxon>Aromia</taxon>
    </lineage>
</organism>
<evidence type="ECO:0000313" key="3">
    <source>
        <dbReference type="Proteomes" id="UP001162162"/>
    </source>
</evidence>
<keyword evidence="1" id="KW-0344">Guanine-nucleotide releasing factor</keyword>
<comment type="caution">
    <text evidence="2">The sequence shown here is derived from an EMBL/GenBank/DDBJ whole genome shotgun (WGS) entry which is preliminary data.</text>
</comment>
<dbReference type="PANTHER" id="PTHR22826">
    <property type="entry name" value="RHO GUANINE EXCHANGE FACTOR-RELATED"/>
    <property type="match status" value="1"/>
</dbReference>
<accession>A0AAV8XTX8</accession>
<dbReference type="PANTHER" id="PTHR22826:SF211">
    <property type="entry name" value="LD43457P"/>
    <property type="match status" value="1"/>
</dbReference>
<dbReference type="GO" id="GO:0005085">
    <property type="term" value="F:guanyl-nucleotide exchange factor activity"/>
    <property type="evidence" value="ECO:0007669"/>
    <property type="project" value="UniProtKB-KW"/>
</dbReference>
<dbReference type="GO" id="GO:0005737">
    <property type="term" value="C:cytoplasm"/>
    <property type="evidence" value="ECO:0007669"/>
    <property type="project" value="TreeGrafter"/>
</dbReference>
<reference evidence="2" key="1">
    <citation type="journal article" date="2023" name="Insect Mol. Biol.">
        <title>Genome sequencing provides insights into the evolution of gene families encoding plant cell wall-degrading enzymes in longhorned beetles.</title>
        <authorList>
            <person name="Shin N.R."/>
            <person name="Okamura Y."/>
            <person name="Kirsch R."/>
            <person name="Pauchet Y."/>
        </authorList>
    </citation>
    <scope>NUCLEOTIDE SEQUENCE</scope>
    <source>
        <strain evidence="2">AMC_N1</strain>
    </source>
</reference>
<dbReference type="EMBL" id="JAPWTK010000324">
    <property type="protein sequence ID" value="KAJ8942472.1"/>
    <property type="molecule type" value="Genomic_DNA"/>
</dbReference>
<name>A0AAV8XTX8_9CUCU</name>
<proteinExistence type="predicted"/>
<dbReference type="Proteomes" id="UP001162162">
    <property type="component" value="Unassembled WGS sequence"/>
</dbReference>
<evidence type="ECO:0000256" key="1">
    <source>
        <dbReference type="ARBA" id="ARBA00022658"/>
    </source>
</evidence>
<dbReference type="Gene3D" id="1.20.58.60">
    <property type="match status" value="1"/>
</dbReference>
<sequence>MIVLSTTEELHKYISVRQLTPDLGGTLQYNHEEWIEQRIELEKFSAITQQVSNALDEFTRTIEETELPNNVDSTQQKNTCNDDKFVQSSDTISNVFAVERLLVQLEETEKTFDEFWQEHSTKLRHCLELRRFEQDFRELQSNFDTNLKTVSEMTEVGETVSRVDINKGDKYI</sequence>
<dbReference type="AlphaFoldDB" id="A0AAV8XTX8"/>
<keyword evidence="3" id="KW-1185">Reference proteome</keyword>
<protein>
    <submittedName>
        <fullName evidence="2">Uncharacterized protein</fullName>
    </submittedName>
</protein>
<dbReference type="InterPro" id="IPR051336">
    <property type="entry name" value="RhoGEF_Guanine_NuclExch_SF"/>
</dbReference>
<evidence type="ECO:0000313" key="2">
    <source>
        <dbReference type="EMBL" id="KAJ8942472.1"/>
    </source>
</evidence>
<gene>
    <name evidence="2" type="ORF">NQ318_017765</name>
</gene>